<dbReference type="Proteomes" id="UP000587527">
    <property type="component" value="Unassembled WGS sequence"/>
</dbReference>
<reference evidence="2 3" key="1">
    <citation type="submission" date="2020-08" db="EMBL/GenBank/DDBJ databases">
        <title>Sequencing the genomes of 1000 actinobacteria strains.</title>
        <authorList>
            <person name="Klenk H.-P."/>
        </authorList>
    </citation>
    <scope>NUCLEOTIDE SEQUENCE [LARGE SCALE GENOMIC DNA]</scope>
    <source>
        <strain evidence="2 3">DSM 45362</strain>
    </source>
</reference>
<keyword evidence="3" id="KW-1185">Reference proteome</keyword>
<comment type="caution">
    <text evidence="2">The sequence shown here is derived from an EMBL/GenBank/DDBJ whole genome shotgun (WGS) entry which is preliminary data.</text>
</comment>
<dbReference type="Pfam" id="PF14032">
    <property type="entry name" value="PknH_C"/>
    <property type="match status" value="1"/>
</dbReference>
<dbReference type="EMBL" id="JACHMN010000002">
    <property type="protein sequence ID" value="MBB5868534.1"/>
    <property type="molecule type" value="Genomic_DNA"/>
</dbReference>
<sequence length="109" mass="11405">MVTQVVALYASNDLAGRAFGILTNGIKACTHAVRKDANGTNSQWSYEVDSATSDVLAWKAIQDGGDGWTCYRHAQVKGVAVLQAVVCEAGDATSATAKIAARFADKVKG</sequence>
<evidence type="ECO:0000259" key="1">
    <source>
        <dbReference type="Pfam" id="PF14032"/>
    </source>
</evidence>
<gene>
    <name evidence="2" type="ORF">F4553_001913</name>
</gene>
<dbReference type="InterPro" id="IPR026954">
    <property type="entry name" value="PknH-like_Extracell"/>
</dbReference>
<proteinExistence type="predicted"/>
<feature type="domain" description="PknH-like extracellular" evidence="1">
    <location>
        <begin position="2"/>
        <end position="106"/>
    </location>
</feature>
<evidence type="ECO:0000313" key="2">
    <source>
        <dbReference type="EMBL" id="MBB5868534.1"/>
    </source>
</evidence>
<dbReference type="AlphaFoldDB" id="A0A841BJU1"/>
<evidence type="ECO:0000313" key="3">
    <source>
        <dbReference type="Proteomes" id="UP000587527"/>
    </source>
</evidence>
<name>A0A841BJU1_9ACTN</name>
<organism evidence="2 3">
    <name type="scientific">Allocatelliglobosispora scoriae</name>
    <dbReference type="NCBI Taxonomy" id="643052"/>
    <lineage>
        <taxon>Bacteria</taxon>
        <taxon>Bacillati</taxon>
        <taxon>Actinomycetota</taxon>
        <taxon>Actinomycetes</taxon>
        <taxon>Micromonosporales</taxon>
        <taxon>Micromonosporaceae</taxon>
        <taxon>Allocatelliglobosispora</taxon>
    </lineage>
</organism>
<accession>A0A841BJU1</accession>
<dbReference type="InterPro" id="IPR038232">
    <property type="entry name" value="PknH-like_Extracell_sf"/>
</dbReference>
<dbReference type="Gene3D" id="3.40.1000.70">
    <property type="entry name" value="PknH-like extracellular domain"/>
    <property type="match status" value="1"/>
</dbReference>
<protein>
    <recommendedName>
        <fullName evidence="1">PknH-like extracellular domain-containing protein</fullName>
    </recommendedName>
</protein>